<feature type="transmembrane region" description="Helical" evidence="1">
    <location>
        <begin position="13"/>
        <end position="31"/>
    </location>
</feature>
<name>A0ABY5BSK0_9LACO</name>
<dbReference type="RefSeq" id="WP_252796718.1">
    <property type="nucleotide sequence ID" value="NZ_CP097118.1"/>
</dbReference>
<feature type="transmembrane region" description="Helical" evidence="1">
    <location>
        <begin position="43"/>
        <end position="67"/>
    </location>
</feature>
<keyword evidence="1" id="KW-1133">Transmembrane helix</keyword>
<evidence type="ECO:0000313" key="2">
    <source>
        <dbReference type="EMBL" id="USS87422.1"/>
    </source>
</evidence>
<gene>
    <name evidence="2" type="ORF">M3M39_04690</name>
</gene>
<sequence length="105" mass="11891">MFNFLSSVNSLEFLAVTNILLWIITALLWGIDRLMKKPAYKIAWADCGQIVCFIDTVILIFSIWFYGIVLTLGLYVPDVMLLLIAVFVLVAAFVGGVVWKFLNKK</sequence>
<reference evidence="2" key="1">
    <citation type="submission" date="2022-05" db="EMBL/GenBank/DDBJ databases">
        <authorList>
            <person name="Oliphant S.A."/>
            <person name="Watson-Haigh N.S."/>
            <person name="Sumby K.M."/>
            <person name="Gardner J.M."/>
            <person name="Jiranek V."/>
        </authorList>
    </citation>
    <scope>NUCLEOTIDE SEQUENCE</scope>
    <source>
        <strain evidence="2">KI11_C11</strain>
    </source>
</reference>
<dbReference type="Proteomes" id="UP001057025">
    <property type="component" value="Chromosome"/>
</dbReference>
<accession>A0ABY5BSK0</accession>
<dbReference type="EMBL" id="CP097118">
    <property type="protein sequence ID" value="USS87422.1"/>
    <property type="molecule type" value="Genomic_DNA"/>
</dbReference>
<feature type="transmembrane region" description="Helical" evidence="1">
    <location>
        <begin position="79"/>
        <end position="102"/>
    </location>
</feature>
<organism evidence="2 3">
    <name type="scientific">Fructilactobacillus hinvesii</name>
    <dbReference type="NCBI Taxonomy" id="2940300"/>
    <lineage>
        <taxon>Bacteria</taxon>
        <taxon>Bacillati</taxon>
        <taxon>Bacillota</taxon>
        <taxon>Bacilli</taxon>
        <taxon>Lactobacillales</taxon>
        <taxon>Lactobacillaceae</taxon>
        <taxon>Fructilactobacillus</taxon>
    </lineage>
</organism>
<evidence type="ECO:0000256" key="1">
    <source>
        <dbReference type="SAM" id="Phobius"/>
    </source>
</evidence>
<keyword evidence="3" id="KW-1185">Reference proteome</keyword>
<keyword evidence="1" id="KW-0812">Transmembrane</keyword>
<proteinExistence type="predicted"/>
<evidence type="ECO:0000313" key="3">
    <source>
        <dbReference type="Proteomes" id="UP001057025"/>
    </source>
</evidence>
<protein>
    <submittedName>
        <fullName evidence="2">Uncharacterized protein</fullName>
    </submittedName>
</protein>
<keyword evidence="1" id="KW-0472">Membrane</keyword>